<dbReference type="VEuPathDB" id="FungiDB:DEHA2B02002g"/>
<keyword evidence="2" id="KW-1185">Reference proteome</keyword>
<dbReference type="GeneID" id="8998160"/>
<accession>B5RT26</accession>
<dbReference type="OrthoDB" id="4021150at2759"/>
<organism evidence="1 2">
    <name type="scientific">Debaryomyces hansenii (strain ATCC 36239 / CBS 767 / BCRC 21394 / JCM 1990 / NBRC 0083 / IGC 2968)</name>
    <name type="common">Yeast</name>
    <name type="synonym">Torulaspora hansenii</name>
    <dbReference type="NCBI Taxonomy" id="284592"/>
    <lineage>
        <taxon>Eukaryota</taxon>
        <taxon>Fungi</taxon>
        <taxon>Dikarya</taxon>
        <taxon>Ascomycota</taxon>
        <taxon>Saccharomycotina</taxon>
        <taxon>Pichiomycetes</taxon>
        <taxon>Debaryomycetaceae</taxon>
        <taxon>Debaryomyces</taxon>
    </lineage>
</organism>
<evidence type="ECO:0000313" key="1">
    <source>
        <dbReference type="EMBL" id="CAR65431.1"/>
    </source>
</evidence>
<dbReference type="OMA" id="MHETAGK"/>
<dbReference type="RefSeq" id="XP_002770060.1">
    <property type="nucleotide sequence ID" value="XM_002770014.1"/>
</dbReference>
<gene>
    <name evidence="1" type="ordered locus">DEHA2B02002g</name>
</gene>
<proteinExistence type="predicted"/>
<name>B5RT26_DEBHA</name>
<dbReference type="KEGG" id="dha:DEHA2B02002g"/>
<protein>
    <submittedName>
        <fullName evidence="1">DEHA2B02002p</fullName>
    </submittedName>
</protein>
<reference evidence="1 2" key="1">
    <citation type="journal article" date="2004" name="Nature">
        <title>Genome evolution in yeasts.</title>
        <authorList>
            <consortium name="Genolevures"/>
            <person name="Dujon B."/>
            <person name="Sherman D."/>
            <person name="Fischer G."/>
            <person name="Durrens P."/>
            <person name="Casaregola S."/>
            <person name="Lafontaine I."/>
            <person name="de Montigny J."/>
            <person name="Marck C."/>
            <person name="Neuveglise C."/>
            <person name="Talla E."/>
            <person name="Goffard N."/>
            <person name="Frangeul L."/>
            <person name="Aigle M."/>
            <person name="Anthouard V."/>
            <person name="Babour A."/>
            <person name="Barbe V."/>
            <person name="Barnay S."/>
            <person name="Blanchin S."/>
            <person name="Beckerich J.M."/>
            <person name="Beyne E."/>
            <person name="Bleykasten C."/>
            <person name="Boisrame A."/>
            <person name="Boyer J."/>
            <person name="Cattolico L."/>
            <person name="Confanioleri F."/>
            <person name="de Daruvar A."/>
            <person name="Despons L."/>
            <person name="Fabre E."/>
            <person name="Fairhead C."/>
            <person name="Ferry-Dumazet H."/>
            <person name="Groppi A."/>
            <person name="Hantraye F."/>
            <person name="Hennequin C."/>
            <person name="Jauniaux N."/>
            <person name="Joyet P."/>
            <person name="Kachouri R."/>
            <person name="Kerrest A."/>
            <person name="Koszul R."/>
            <person name="Lemaire M."/>
            <person name="Lesur I."/>
            <person name="Ma L."/>
            <person name="Muller H."/>
            <person name="Nicaud J.M."/>
            <person name="Nikolski M."/>
            <person name="Oztas S."/>
            <person name="Ozier-Kalogeropoulos O."/>
            <person name="Pellenz S."/>
            <person name="Potier S."/>
            <person name="Richard G.F."/>
            <person name="Straub M.L."/>
            <person name="Suleau A."/>
            <person name="Swennene D."/>
            <person name="Tekaia F."/>
            <person name="Wesolowski-Louvel M."/>
            <person name="Westhof E."/>
            <person name="Wirth B."/>
            <person name="Zeniou-Meyer M."/>
            <person name="Zivanovic I."/>
            <person name="Bolotin-Fukuhara M."/>
            <person name="Thierry A."/>
            <person name="Bouchier C."/>
            <person name="Caudron B."/>
            <person name="Scarpelli C."/>
            <person name="Gaillardin C."/>
            <person name="Weissenbach J."/>
            <person name="Wincker P."/>
            <person name="Souciet J.L."/>
        </authorList>
    </citation>
    <scope>NUCLEOTIDE SEQUENCE [LARGE SCALE GENOMIC DNA]</scope>
    <source>
        <strain evidence="2">ATCC 36239 / CBS 767 / BCRC 21394 / JCM 1990 / NBRC 0083 / IGC 2968</strain>
    </source>
</reference>
<evidence type="ECO:0000313" key="2">
    <source>
        <dbReference type="Proteomes" id="UP000000599"/>
    </source>
</evidence>
<dbReference type="EMBL" id="CR382134">
    <property type="protein sequence ID" value="CAR65431.1"/>
    <property type="molecule type" value="Genomic_DNA"/>
</dbReference>
<sequence length="211" mass="25236">MPFIIVHKDQYESESPSFFSIQGLQNQYRYYPLASAHEVWSDLSGNSFKRCIQENSFLYDETVKNLDTEPKFSFFENDLKPVLYKMQLKEQLQNERIDFDSYRAGELGNLNTPELKKCINVGNTSRINIHESDFHDFRSKSLEDYSSYRYDPENYKSYCPKYYNCSEKETEAFKTYMTECFLFDLNNMCIDSDFRTKHFDPRLSYDQVFEP</sequence>
<dbReference type="InParanoid" id="B5RT26"/>
<dbReference type="eggNOG" id="ENOG502RQKC">
    <property type="taxonomic scope" value="Eukaryota"/>
</dbReference>
<dbReference type="Proteomes" id="UP000000599">
    <property type="component" value="Chromosome B"/>
</dbReference>
<dbReference type="HOGENOM" id="CLU_1304820_0_0_1"/>
<dbReference type="AlphaFoldDB" id="B5RT26"/>